<feature type="region of interest" description="Disordered" evidence="21">
    <location>
        <begin position="165"/>
        <end position="385"/>
    </location>
</feature>
<dbReference type="SFLD" id="SFLDF00027">
    <property type="entry name" value="p-type_atpase"/>
    <property type="match status" value="1"/>
</dbReference>
<evidence type="ECO:0000256" key="17">
    <source>
        <dbReference type="PIRSR" id="PIRSR606539-1"/>
    </source>
</evidence>
<dbReference type="GO" id="GO:0000287">
    <property type="term" value="F:magnesium ion binding"/>
    <property type="evidence" value="ECO:0007669"/>
    <property type="project" value="InterPro"/>
</dbReference>
<dbReference type="InterPro" id="IPR001841">
    <property type="entry name" value="Znf_RING"/>
</dbReference>
<keyword evidence="11 19" id="KW-0460">Magnesium</keyword>
<dbReference type="GO" id="GO:0005886">
    <property type="term" value="C:plasma membrane"/>
    <property type="evidence" value="ECO:0007669"/>
    <property type="project" value="TreeGrafter"/>
</dbReference>
<dbReference type="InterPro" id="IPR013083">
    <property type="entry name" value="Znf_RING/FYVE/PHD"/>
</dbReference>
<dbReference type="FunFam" id="3.40.50.1000:FF:000014">
    <property type="entry name" value="Phospholipid-transporting ATPase"/>
    <property type="match status" value="1"/>
</dbReference>
<dbReference type="SUPFAM" id="SSF81660">
    <property type="entry name" value="Metal cation-transporting ATPase, ATP-binding domain N"/>
    <property type="match status" value="1"/>
</dbReference>
<feature type="compositionally biased region" description="Basic and acidic residues" evidence="21">
    <location>
        <begin position="359"/>
        <end position="372"/>
    </location>
</feature>
<keyword evidence="9" id="KW-0862">Zinc</keyword>
<feature type="binding site" evidence="18">
    <location>
        <position position="1509"/>
    </location>
    <ligand>
        <name>ATP</name>
        <dbReference type="ChEBI" id="CHEBI:30616"/>
    </ligand>
</feature>
<dbReference type="Pfam" id="PF16209">
    <property type="entry name" value="PhoLip_ATPase_N"/>
    <property type="match status" value="1"/>
</dbReference>
<feature type="binding site" evidence="19">
    <location>
        <position position="1160"/>
    </location>
    <ligand>
        <name>Mg(2+)</name>
        <dbReference type="ChEBI" id="CHEBI:18420"/>
    </ligand>
</feature>
<comment type="similarity">
    <text evidence="16">Belongs to the RNF12 family.</text>
</comment>
<comment type="subcellular location">
    <subcellularLocation>
        <location evidence="2">Membrane</location>
        <topology evidence="2">Multi-pass membrane protein</topology>
    </subcellularLocation>
</comment>
<evidence type="ECO:0000256" key="13">
    <source>
        <dbReference type="ARBA" id="ARBA00022989"/>
    </source>
</evidence>
<evidence type="ECO:0000256" key="15">
    <source>
        <dbReference type="ARBA" id="ARBA00034036"/>
    </source>
</evidence>
<reference evidence="24 25" key="1">
    <citation type="journal article" date="2021" name="Cell">
        <title>Tracing the genetic footprints of vertebrate landing in non-teleost ray-finned fishes.</title>
        <authorList>
            <person name="Bi X."/>
            <person name="Wang K."/>
            <person name="Yang L."/>
            <person name="Pan H."/>
            <person name="Jiang H."/>
            <person name="Wei Q."/>
            <person name="Fang M."/>
            <person name="Yu H."/>
            <person name="Zhu C."/>
            <person name="Cai Y."/>
            <person name="He Y."/>
            <person name="Gan X."/>
            <person name="Zeng H."/>
            <person name="Yu D."/>
            <person name="Zhu Y."/>
            <person name="Jiang H."/>
            <person name="Qiu Q."/>
            <person name="Yang H."/>
            <person name="Zhang Y.E."/>
            <person name="Wang W."/>
            <person name="Zhu M."/>
            <person name="He S."/>
            <person name="Zhang G."/>
        </authorList>
    </citation>
    <scope>NUCLEOTIDE SEQUENCE [LARGE SCALE GENOMIC DNA]</scope>
    <source>
        <strain evidence="24">Bchr_013</strain>
    </source>
</reference>
<dbReference type="EMBL" id="JAATIS010008602">
    <property type="protein sequence ID" value="KAG2456664.1"/>
    <property type="molecule type" value="Genomic_DNA"/>
</dbReference>
<feature type="region of interest" description="Disordered" evidence="21">
    <location>
        <begin position="1"/>
        <end position="33"/>
    </location>
</feature>
<evidence type="ECO:0000256" key="3">
    <source>
        <dbReference type="ARBA" id="ARBA00008109"/>
    </source>
</evidence>
<dbReference type="Pfam" id="PF16212">
    <property type="entry name" value="PhoLip_ATPase_C"/>
    <property type="match status" value="1"/>
</dbReference>
<name>A0A8X7WWL2_POLSE</name>
<feature type="compositionally biased region" description="Basic residues" evidence="21">
    <location>
        <begin position="318"/>
        <end position="332"/>
    </location>
</feature>
<dbReference type="Gene3D" id="3.30.40.10">
    <property type="entry name" value="Zinc/RING finger domain, C3HC4 (zinc finger)"/>
    <property type="match status" value="1"/>
</dbReference>
<dbReference type="GO" id="GO:0005802">
    <property type="term" value="C:trans-Golgi network"/>
    <property type="evidence" value="ECO:0007669"/>
    <property type="project" value="TreeGrafter"/>
</dbReference>
<dbReference type="SUPFAM" id="SSF56784">
    <property type="entry name" value="HAD-like"/>
    <property type="match status" value="1"/>
</dbReference>
<evidence type="ECO:0000256" key="21">
    <source>
        <dbReference type="SAM" id="MobiDB-lite"/>
    </source>
</evidence>
<keyword evidence="13 22" id="KW-1133">Transmembrane helix</keyword>
<feature type="binding site" evidence="18">
    <location>
        <position position="1508"/>
    </location>
    <ligand>
        <name>ATP</name>
        <dbReference type="ChEBI" id="CHEBI:30616"/>
    </ligand>
</feature>
<dbReference type="InterPro" id="IPR018303">
    <property type="entry name" value="ATPase_P-typ_P_site"/>
</dbReference>
<dbReference type="InterPro" id="IPR008250">
    <property type="entry name" value="ATPase_P-typ_transduc_dom_A_sf"/>
</dbReference>
<evidence type="ECO:0000313" key="25">
    <source>
        <dbReference type="Proteomes" id="UP000886611"/>
    </source>
</evidence>
<dbReference type="PROSITE" id="PS00154">
    <property type="entry name" value="ATPASE_E1_E2"/>
    <property type="match status" value="1"/>
</dbReference>
<dbReference type="Pfam" id="PF25914">
    <property type="entry name" value="RNF6_N"/>
    <property type="match status" value="1"/>
</dbReference>
<accession>A0A8X7WWL2</accession>
<dbReference type="Gene3D" id="3.40.50.1000">
    <property type="entry name" value="HAD superfamily/HAD-like"/>
    <property type="match status" value="1"/>
</dbReference>
<dbReference type="PANTHER" id="PTHR24092:SF98">
    <property type="entry name" value="PHOSPHOLIPID-TRANSPORTING ATPASE IB"/>
    <property type="match status" value="1"/>
</dbReference>
<dbReference type="GO" id="GO:0016887">
    <property type="term" value="F:ATP hydrolysis activity"/>
    <property type="evidence" value="ECO:0007669"/>
    <property type="project" value="InterPro"/>
</dbReference>
<dbReference type="SFLD" id="SFLDG00002">
    <property type="entry name" value="C1.7:_P-type_atpase_like"/>
    <property type="match status" value="1"/>
</dbReference>
<feature type="transmembrane region" description="Helical" evidence="22">
    <location>
        <begin position="1047"/>
        <end position="1068"/>
    </location>
</feature>
<dbReference type="SUPFAM" id="SSF57850">
    <property type="entry name" value="RING/U-box"/>
    <property type="match status" value="1"/>
</dbReference>
<feature type="binding site" evidence="18">
    <location>
        <position position="1374"/>
    </location>
    <ligand>
        <name>ATP</name>
        <dbReference type="ChEBI" id="CHEBI:30616"/>
    </ligand>
</feature>
<keyword evidence="8 20" id="KW-0863">Zinc-finger</keyword>
<dbReference type="InterPro" id="IPR023214">
    <property type="entry name" value="HAD_sf"/>
</dbReference>
<feature type="region of interest" description="Disordered" evidence="21">
    <location>
        <begin position="1787"/>
        <end position="1812"/>
    </location>
</feature>
<feature type="binding site" evidence="18">
    <location>
        <position position="1485"/>
    </location>
    <ligand>
        <name>ATP</name>
        <dbReference type="ChEBI" id="CHEBI:30616"/>
    </ligand>
</feature>
<evidence type="ECO:0000256" key="12">
    <source>
        <dbReference type="ARBA" id="ARBA00022967"/>
    </source>
</evidence>
<feature type="region of interest" description="Disordered" evidence="21">
    <location>
        <begin position="80"/>
        <end position="113"/>
    </location>
</feature>
<keyword evidence="12" id="KW-1278">Translocase</keyword>
<dbReference type="PROSITE" id="PS50089">
    <property type="entry name" value="ZF_RING_2"/>
    <property type="match status" value="1"/>
</dbReference>
<sequence length="1823" mass="204577">MDPPSPSPERAESGYSPILEHIQGEDERQRQQERLNREEAYYQFINGLSEEDYRLMRDSNLLGTPGEITAEELRQRLDGAKERLSSQPGIESNETLEENLNRGSDVSGENSNGDSLLEWLNTFRRTGNATRSGQSGNQTWRAVSRTNPNSGEFRFSLEININHDQQDHSYDSGSEQATERATLLGSARRGTESRRSQRSIVNSSRRTRNSVSRLSPGPQATGSNVRMRSTNRTSSENAPSATEQRIPRNSRRGRNRSALYLNTAQRTEEQPRRQECPVVTQDDHQGDTSLTSEDRSNRSRNRTRINATSVGENPAPRRQSRTSASRRSRSPLRRSGSETSYAVQGDVEMDALSEMIPNRLDRTETVNEEREQANGSSVLRTASSGVASEVVSEEAEINSSSAGSVRRHPTIMLDLQVRRIRPGENRDRDSIANRTRSRVRMAENTVTFESDSGGFRRTISRSERAGIRTYVSTIRIPLRRISETGLGEPSSVALRSILRQIMTGFGELSSLMETEADSDVNSSTLSLGNSPEAASFQIHSNVSNASSVSLESRQTNEDVEEPHRISRGLQSVGHNSENRENRQSSRDTNNLVENGTLPILRLAHFFLLNDEDDDEHPRGLTKEQIDNLSTRNYGEGNMEAELSKTCSVCINEYAAGNKLRRLPCAHEFHIHCIDRWNAEGMFLKVEDVPLLKIIWESFVQFLSVAQANSKGEDKVIKNTSVCNMLPDGPTCSSTGYEKAEDEMSGTTSQADLTDAAARTIYLNHAQQTKFCDNHVSTAKYGVLTFFPRFLYEQIRRAANAFFLFIALLQQIPDVSPTGRYTTLVPLLFILTIAGIKEIIEDYVAVGDIVKVTNGQHLPADMVIISSRLTLDIRRNIVSYVLNNWDRFKVWTDNGTGDNYTTQEHYKSEMLKPFTYASACELMAAAELFGCRFQVYRNGQVFYTFRQPPMPLKHLKFTAEDLMTLTGKLECEGPNRHLYDFTGTLHLDNHSPVALGPDQVLLRGAQLRNTQWVLGAVVYTGHDTKLMQNSTKAPLKRSNVERVTNMQILVLFCILLVMALVSSVGAAIWNREHTEVDWYLSRAADISNNFWYNLLTFIILYNNLIPISLLVTLEVVRFTQALFINWDTEMYFSETDTPAMARTSNLNEELGQVKYLFSDKTGTLTCNVMHFKKCTISGIAYGHFPDLESERSMDDFSNLPSSSHISSEFEDSSLIENIESNHRGGEKSFELLNVLEFSSNRKRMSVIVRTPTGKLRLYCKGADNVIMERLAENCQFKDETINHLEQFATEGLRTLCFAYVDLNETDYQNWLDEYNTASTVLKERAQKLEECYELIEKNLFLLGATAIEDRLQSGVPETVATLMRADIKIWILTGDKQETAINIEQAQMDLECSDSFKMTSSVFPPCFPVMKQSKTVATYTTQATRATLTHHCASLGDSLGKENELALIIDGQTLKYALSFEVRQSFLDLALSCKAVICCRVSPLQKSEIVEMVKKHVNAITLAIGDGANDVGMIQTAHVGVGISGNEGMQATNSSDYSIAQIFTALPPFTLGIFDRPCSQKSMLRFPQLYKITQNADGFNTKVFWGHCINALIHSIILFWFPLKALEHDAVFDNGHATDYLFVGNIVYTYSHLAVWGSMTLWIVFFGVYSAIWPTIPIAPDMLGQAGMVMRCWSFWLGLLLVPAACLIKDLAWAAGRHTCRKTLLEEVQELEARAVDPGAAVLRDANGRSLNERAHLLTRVFKKTSSNLARANSVQQTVSHSRRNPYDYGKNTCTVGQFDIRGRAMGAEQAPVNHGESTASTEQHHLQTEQQLQRQTAVTVLLH</sequence>
<keyword evidence="10 18" id="KW-0067">ATP-binding</keyword>
<dbReference type="InterPro" id="IPR058896">
    <property type="entry name" value="RNF6/12_N"/>
</dbReference>
<feature type="transmembrane region" description="Helical" evidence="22">
    <location>
        <begin position="1632"/>
        <end position="1652"/>
    </location>
</feature>
<feature type="binding site" evidence="18">
    <location>
        <position position="1236"/>
    </location>
    <ligand>
        <name>ATP</name>
        <dbReference type="ChEBI" id="CHEBI:30616"/>
    </ligand>
</feature>
<feature type="binding site" evidence="19">
    <location>
        <position position="1509"/>
    </location>
    <ligand>
        <name>Mg(2+)</name>
        <dbReference type="ChEBI" id="CHEBI:18420"/>
    </ligand>
</feature>
<evidence type="ECO:0000256" key="20">
    <source>
        <dbReference type="PROSITE-ProRule" id="PRU00175"/>
    </source>
</evidence>
<dbReference type="Pfam" id="PF17123">
    <property type="entry name" value="zf-RING_11"/>
    <property type="match status" value="1"/>
</dbReference>
<evidence type="ECO:0000256" key="1">
    <source>
        <dbReference type="ARBA" id="ARBA00001946"/>
    </source>
</evidence>
<feature type="non-terminal residue" evidence="24">
    <location>
        <position position="1823"/>
    </location>
</feature>
<feature type="binding site" evidence="18">
    <location>
        <position position="1373"/>
    </location>
    <ligand>
        <name>ATP</name>
        <dbReference type="ChEBI" id="CHEBI:30616"/>
    </ligand>
</feature>
<feature type="compositionally biased region" description="Basic and acidic residues" evidence="21">
    <location>
        <begin position="22"/>
        <end position="33"/>
    </location>
</feature>
<keyword evidence="25" id="KW-1185">Reference proteome</keyword>
<dbReference type="NCBIfam" id="TIGR01494">
    <property type="entry name" value="ATPase_P-type"/>
    <property type="match status" value="1"/>
</dbReference>
<feature type="binding site" evidence="18">
    <location>
        <position position="1259"/>
    </location>
    <ligand>
        <name>ATP</name>
        <dbReference type="ChEBI" id="CHEBI:30616"/>
    </ligand>
</feature>
<dbReference type="SFLD" id="SFLDS00003">
    <property type="entry name" value="Haloacid_Dehalogenase"/>
    <property type="match status" value="1"/>
</dbReference>
<dbReference type="SUPFAM" id="SSF81653">
    <property type="entry name" value="Calcium ATPase, transduction domain A"/>
    <property type="match status" value="1"/>
</dbReference>
<evidence type="ECO:0000256" key="22">
    <source>
        <dbReference type="SAM" id="Phobius"/>
    </source>
</evidence>
<dbReference type="InterPro" id="IPR044492">
    <property type="entry name" value="P_typ_ATPase_HD_dom"/>
</dbReference>
<evidence type="ECO:0000256" key="18">
    <source>
        <dbReference type="PIRSR" id="PIRSR606539-2"/>
    </source>
</evidence>
<keyword evidence="7 18" id="KW-0547">Nucleotide-binding</keyword>
<dbReference type="Proteomes" id="UP000886611">
    <property type="component" value="Unassembled WGS sequence"/>
</dbReference>
<dbReference type="InterPro" id="IPR036412">
    <property type="entry name" value="HAD-like_sf"/>
</dbReference>
<evidence type="ECO:0000256" key="11">
    <source>
        <dbReference type="ARBA" id="ARBA00022842"/>
    </source>
</evidence>
<comment type="cofactor">
    <cofactor evidence="1 19">
        <name>Mg(2+)</name>
        <dbReference type="ChEBI" id="CHEBI:18420"/>
    </cofactor>
</comment>
<feature type="binding site" evidence="19">
    <location>
        <position position="1158"/>
    </location>
    <ligand>
        <name>Mg(2+)</name>
        <dbReference type="ChEBI" id="CHEBI:18420"/>
    </ligand>
</feature>
<dbReference type="PANTHER" id="PTHR24092">
    <property type="entry name" value="PROBABLE PHOSPHOLIPID-TRANSPORTING ATPASE"/>
    <property type="match status" value="1"/>
</dbReference>
<dbReference type="InterPro" id="IPR006539">
    <property type="entry name" value="P-type_ATPase_IV"/>
</dbReference>
<dbReference type="InterPro" id="IPR032631">
    <property type="entry name" value="P-type_ATPase_N"/>
</dbReference>
<feature type="binding site" evidence="18">
    <location>
        <position position="1158"/>
    </location>
    <ligand>
        <name>ATP</name>
        <dbReference type="ChEBI" id="CHEBI:30616"/>
    </ligand>
</feature>
<evidence type="ECO:0000256" key="16">
    <source>
        <dbReference type="ARBA" id="ARBA00038418"/>
    </source>
</evidence>
<feature type="compositionally biased region" description="Low complexity" evidence="21">
    <location>
        <begin position="198"/>
        <end position="213"/>
    </location>
</feature>
<feature type="binding site" evidence="18">
    <location>
        <position position="1292"/>
    </location>
    <ligand>
        <name>ATP</name>
        <dbReference type="ChEBI" id="CHEBI:30616"/>
    </ligand>
</feature>
<evidence type="ECO:0000256" key="8">
    <source>
        <dbReference type="ARBA" id="ARBA00022771"/>
    </source>
</evidence>
<feature type="compositionally biased region" description="Polar residues" evidence="21">
    <location>
        <begin position="101"/>
        <end position="113"/>
    </location>
</feature>
<feature type="compositionally biased region" description="Basic and acidic residues" evidence="21">
    <location>
        <begin position="576"/>
        <end position="585"/>
    </location>
</feature>
<keyword evidence="5 22" id="KW-0812">Transmembrane</keyword>
<comment type="caution">
    <text evidence="24">The sequence shown here is derived from an EMBL/GenBank/DDBJ whole genome shotgun (WGS) entry which is preliminary data.</text>
</comment>
<dbReference type="GO" id="GO:0005524">
    <property type="term" value="F:ATP binding"/>
    <property type="evidence" value="ECO:0007669"/>
    <property type="project" value="UniProtKB-KW"/>
</dbReference>
<feature type="transmembrane region" description="Helical" evidence="22">
    <location>
        <begin position="1089"/>
        <end position="1112"/>
    </location>
</feature>
<protein>
    <recommendedName>
        <fullName evidence="4">P-type phospholipid transporter</fullName>
        <ecNumber evidence="4">7.6.2.1</ecNumber>
    </recommendedName>
</protein>
<dbReference type="NCBIfam" id="TIGR01652">
    <property type="entry name" value="ATPase-Plipid"/>
    <property type="match status" value="1"/>
</dbReference>
<evidence type="ECO:0000256" key="2">
    <source>
        <dbReference type="ARBA" id="ARBA00004141"/>
    </source>
</evidence>
<feature type="domain" description="RING-type" evidence="23">
    <location>
        <begin position="646"/>
        <end position="692"/>
    </location>
</feature>
<organism evidence="24 25">
    <name type="scientific">Polypterus senegalus</name>
    <name type="common">Senegal bichir</name>
    <dbReference type="NCBI Taxonomy" id="55291"/>
    <lineage>
        <taxon>Eukaryota</taxon>
        <taxon>Metazoa</taxon>
        <taxon>Chordata</taxon>
        <taxon>Craniata</taxon>
        <taxon>Vertebrata</taxon>
        <taxon>Euteleostomi</taxon>
        <taxon>Actinopterygii</taxon>
        <taxon>Polypteriformes</taxon>
        <taxon>Polypteridae</taxon>
        <taxon>Polypterus</taxon>
    </lineage>
</organism>
<evidence type="ECO:0000259" key="23">
    <source>
        <dbReference type="PROSITE" id="PS50089"/>
    </source>
</evidence>
<dbReference type="InterPro" id="IPR001757">
    <property type="entry name" value="P_typ_ATPase"/>
</dbReference>
<evidence type="ECO:0000256" key="9">
    <source>
        <dbReference type="ARBA" id="ARBA00022833"/>
    </source>
</evidence>
<dbReference type="Gene3D" id="3.90.70.80">
    <property type="match status" value="1"/>
</dbReference>
<keyword evidence="6 19" id="KW-0479">Metal-binding</keyword>
<feature type="active site" description="4-aspartylphosphate intermediate" evidence="17">
    <location>
        <position position="1158"/>
    </location>
</feature>
<feature type="binding site" evidence="18">
    <location>
        <position position="1372"/>
    </location>
    <ligand>
        <name>ATP</name>
        <dbReference type="ChEBI" id="CHEBI:30616"/>
    </ligand>
</feature>
<evidence type="ECO:0000256" key="19">
    <source>
        <dbReference type="PIRSR" id="PIRSR606539-3"/>
    </source>
</evidence>
<evidence type="ECO:0000256" key="6">
    <source>
        <dbReference type="ARBA" id="ARBA00022723"/>
    </source>
</evidence>
<dbReference type="InterPro" id="IPR032630">
    <property type="entry name" value="P_typ_ATPase_c"/>
</dbReference>
<feature type="binding site" evidence="18">
    <location>
        <position position="1159"/>
    </location>
    <ligand>
        <name>ATP</name>
        <dbReference type="ChEBI" id="CHEBI:30616"/>
    </ligand>
</feature>
<evidence type="ECO:0000256" key="4">
    <source>
        <dbReference type="ARBA" id="ARBA00012189"/>
    </source>
</evidence>
<feature type="region of interest" description="Disordered" evidence="21">
    <location>
        <begin position="545"/>
        <end position="591"/>
    </location>
</feature>
<comment type="catalytic activity">
    <reaction evidence="15">
        <text>ATP + H2O + phospholipidSide 1 = ADP + phosphate + phospholipidSide 2.</text>
        <dbReference type="EC" id="7.6.2.1"/>
    </reaction>
</comment>
<dbReference type="Gene3D" id="3.40.1110.10">
    <property type="entry name" value="Calcium-transporting ATPase, cytoplasmic domain N"/>
    <property type="match status" value="1"/>
</dbReference>
<evidence type="ECO:0000256" key="14">
    <source>
        <dbReference type="ARBA" id="ARBA00023136"/>
    </source>
</evidence>
<dbReference type="GO" id="GO:0048666">
    <property type="term" value="P:neuron development"/>
    <property type="evidence" value="ECO:0007669"/>
    <property type="project" value="TreeGrafter"/>
</dbReference>
<dbReference type="InterPro" id="IPR023298">
    <property type="entry name" value="ATPase_P-typ_TM_dom_sf"/>
</dbReference>
<proteinExistence type="inferred from homology"/>
<feature type="transmembrane region" description="Helical" evidence="22">
    <location>
        <begin position="1672"/>
        <end position="1691"/>
    </location>
</feature>
<feature type="region of interest" description="Disordered" evidence="21">
    <location>
        <begin position="127"/>
        <end position="148"/>
    </location>
</feature>
<dbReference type="GO" id="GO:0140326">
    <property type="term" value="F:ATPase-coupled intramembrane lipid transporter activity"/>
    <property type="evidence" value="ECO:0007669"/>
    <property type="project" value="UniProtKB-EC"/>
</dbReference>
<feature type="non-terminal residue" evidence="24">
    <location>
        <position position="1"/>
    </location>
</feature>
<evidence type="ECO:0000256" key="10">
    <source>
        <dbReference type="ARBA" id="ARBA00022840"/>
    </source>
</evidence>
<feature type="compositionally biased region" description="Polar residues" evidence="21">
    <location>
        <begin position="218"/>
        <end position="243"/>
    </location>
</feature>
<keyword evidence="14 22" id="KW-0472">Membrane</keyword>
<gene>
    <name evidence="24" type="primary">Atp8a1_0</name>
    <name evidence="24" type="ORF">GTO96_0013691</name>
</gene>
<dbReference type="InterPro" id="IPR023299">
    <property type="entry name" value="ATPase_P-typ_cyto_dom_N"/>
</dbReference>
<feature type="binding site" evidence="19">
    <location>
        <position position="1505"/>
    </location>
    <ligand>
        <name>Mg(2+)</name>
        <dbReference type="ChEBI" id="CHEBI:18420"/>
    </ligand>
</feature>
<evidence type="ECO:0000256" key="5">
    <source>
        <dbReference type="ARBA" id="ARBA00022692"/>
    </source>
</evidence>
<dbReference type="EC" id="7.6.2.1" evidence="4"/>
<dbReference type="GO" id="GO:0008270">
    <property type="term" value="F:zinc ion binding"/>
    <property type="evidence" value="ECO:0007669"/>
    <property type="project" value="UniProtKB-KW"/>
</dbReference>
<feature type="binding site" evidence="18">
    <location>
        <position position="1160"/>
    </location>
    <ligand>
        <name>ATP</name>
        <dbReference type="ChEBI" id="CHEBI:30616"/>
    </ligand>
</feature>
<evidence type="ECO:0000256" key="7">
    <source>
        <dbReference type="ARBA" id="ARBA00022741"/>
    </source>
</evidence>
<dbReference type="Pfam" id="PF13246">
    <property type="entry name" value="Cation_ATPase"/>
    <property type="match status" value="1"/>
</dbReference>
<comment type="similarity">
    <text evidence="3">Belongs to the cation transport ATPase (P-type) (TC 3.A.3) family. Type IV subfamily.</text>
</comment>
<feature type="compositionally biased region" description="Basic and acidic residues" evidence="21">
    <location>
        <begin position="266"/>
        <end position="297"/>
    </location>
</feature>
<dbReference type="SUPFAM" id="SSF81665">
    <property type="entry name" value="Calcium ATPase, transmembrane domain M"/>
    <property type="match status" value="1"/>
</dbReference>
<feature type="binding site" evidence="18">
    <location>
        <position position="1479"/>
    </location>
    <ligand>
        <name>ATP</name>
        <dbReference type="ChEBI" id="CHEBI:30616"/>
    </ligand>
</feature>
<evidence type="ECO:0000313" key="24">
    <source>
        <dbReference type="EMBL" id="KAG2456664.1"/>
    </source>
</evidence>
<dbReference type="GO" id="GO:0045332">
    <property type="term" value="P:phospholipid translocation"/>
    <property type="evidence" value="ECO:0007669"/>
    <property type="project" value="TreeGrafter"/>
</dbReference>